<comment type="subcellular location">
    <subcellularLocation>
        <location evidence="2">Cell membrane</location>
        <topology evidence="2">Lipid-anchor</topology>
    </subcellularLocation>
</comment>
<dbReference type="Gene3D" id="2.20.200.10">
    <property type="entry name" value="Outer membrane efflux proteins (OEP)"/>
    <property type="match status" value="1"/>
</dbReference>
<comment type="similarity">
    <text evidence="1 2">Belongs to the outer membrane factor (OMF) (TC 1.B.17) family.</text>
</comment>
<keyword evidence="2" id="KW-0812">Transmembrane</keyword>
<dbReference type="PANTHER" id="PTHR30203">
    <property type="entry name" value="OUTER MEMBRANE CATION EFFLUX PROTEIN"/>
    <property type="match status" value="1"/>
</dbReference>
<comment type="caution">
    <text evidence="4">The sequence shown here is derived from an EMBL/GenBank/DDBJ whole genome shotgun (WGS) entry which is preliminary data.</text>
</comment>
<organism evidence="4 5">
    <name type="scientific">Glaciimonas immobilis</name>
    <dbReference type="NCBI Taxonomy" id="728004"/>
    <lineage>
        <taxon>Bacteria</taxon>
        <taxon>Pseudomonadati</taxon>
        <taxon>Pseudomonadota</taxon>
        <taxon>Betaproteobacteria</taxon>
        <taxon>Burkholderiales</taxon>
        <taxon>Oxalobacteraceae</taxon>
        <taxon>Glaciimonas</taxon>
    </lineage>
</organism>
<dbReference type="InterPro" id="IPR003423">
    <property type="entry name" value="OMP_efflux"/>
</dbReference>
<dbReference type="GO" id="GO:0015562">
    <property type="term" value="F:efflux transmembrane transporter activity"/>
    <property type="evidence" value="ECO:0007669"/>
    <property type="project" value="InterPro"/>
</dbReference>
<dbReference type="AlphaFoldDB" id="A0A840RYP0"/>
<dbReference type="SUPFAM" id="SSF56954">
    <property type="entry name" value="Outer membrane efflux proteins (OEP)"/>
    <property type="match status" value="1"/>
</dbReference>
<evidence type="ECO:0000256" key="1">
    <source>
        <dbReference type="ARBA" id="ARBA00007613"/>
    </source>
</evidence>
<reference evidence="4 5" key="1">
    <citation type="submission" date="2020-08" db="EMBL/GenBank/DDBJ databases">
        <title>Genomic Encyclopedia of Type Strains, Phase IV (KMG-IV): sequencing the most valuable type-strain genomes for metagenomic binning, comparative biology and taxonomic classification.</title>
        <authorList>
            <person name="Goeker M."/>
        </authorList>
    </citation>
    <scope>NUCLEOTIDE SEQUENCE [LARGE SCALE GENOMIC DNA]</scope>
    <source>
        <strain evidence="4 5">DSM 23240</strain>
    </source>
</reference>
<dbReference type="Proteomes" id="UP000571084">
    <property type="component" value="Unassembled WGS sequence"/>
</dbReference>
<dbReference type="NCBIfam" id="TIGR01845">
    <property type="entry name" value="outer_NodT"/>
    <property type="match status" value="1"/>
</dbReference>
<dbReference type="PANTHER" id="PTHR30203:SF33">
    <property type="entry name" value="BLR4455 PROTEIN"/>
    <property type="match status" value="1"/>
</dbReference>
<name>A0A840RYP0_9BURK</name>
<evidence type="ECO:0000313" key="5">
    <source>
        <dbReference type="Proteomes" id="UP000571084"/>
    </source>
</evidence>
<proteinExistence type="inferred from homology"/>
<evidence type="ECO:0000313" key="4">
    <source>
        <dbReference type="EMBL" id="MBB5201976.1"/>
    </source>
</evidence>
<feature type="region of interest" description="Disordered" evidence="3">
    <location>
        <begin position="69"/>
        <end position="90"/>
    </location>
</feature>
<keyword evidence="2" id="KW-1134">Transmembrane beta strand</keyword>
<dbReference type="Gene3D" id="1.20.1600.10">
    <property type="entry name" value="Outer membrane efflux proteins (OEP)"/>
    <property type="match status" value="1"/>
</dbReference>
<dbReference type="EMBL" id="JACHHQ010000009">
    <property type="protein sequence ID" value="MBB5201976.1"/>
    <property type="molecule type" value="Genomic_DNA"/>
</dbReference>
<dbReference type="GO" id="GO:0005886">
    <property type="term" value="C:plasma membrane"/>
    <property type="evidence" value="ECO:0007669"/>
    <property type="project" value="UniProtKB-SubCell"/>
</dbReference>
<dbReference type="InterPro" id="IPR010131">
    <property type="entry name" value="MdtP/NodT-like"/>
</dbReference>
<keyword evidence="5" id="KW-1185">Reference proteome</keyword>
<sequence length="540" mass="57150">MMSTSNNKSPKFSPSLIVHSNASGWGVLRAPQTYLKSAAGSFAVTCVGIAAALLITGCAVGPDFKSPDAPGGGDDITSTPLPAATEASPGNAGVAQKFSVGQDIPGQWWSLFQSAALDQLIRDALQRSPSMASAQAALREAQENLRAQTGSLLLPSVRGQIGATRQKASPVSGTGAGVFNLYNASVNVSYSLDVFGANRRQIEGSRATLDYQQFLVEATYLTLSSNLVTAAIQEASLRAQLQATREILRAREQQLDVIEKQFTLGAIPRSTVLVQRNTVAQTRATLPALEKNLALTRNQLSVYAGRLPSEAGLPEFDLASLRLPEDLPVSLPSALVRQRPDIRASEALLHQASALVGVATANLYPQVNLTGSYGPVTTQFPNLFNGSAMIWSIAAGLTQPIFNGGALTARRRAAIAGYDVAAANYRETVLRAFQNVADVLGTLESDASTLKQQAEVESLSRESLDLSTQQFKLGAISFLTLLDAQRTYQQARVGLVQAQAARYADSAALFQALGGGWWNRPALPTAATGTTLPIPLPSND</sequence>
<dbReference type="RefSeq" id="WP_245182283.1">
    <property type="nucleotide sequence ID" value="NZ_JAAOZT010000005.1"/>
</dbReference>
<keyword evidence="2 4" id="KW-0449">Lipoprotein</keyword>
<dbReference type="Pfam" id="PF02321">
    <property type="entry name" value="OEP"/>
    <property type="match status" value="2"/>
</dbReference>
<accession>A0A840RYP0</accession>
<gene>
    <name evidence="4" type="ORF">HNR39_003838</name>
</gene>
<keyword evidence="2" id="KW-0472">Membrane</keyword>
<keyword evidence="2" id="KW-0564">Palmitate</keyword>
<protein>
    <submittedName>
        <fullName evidence="4">NodT family efflux transporter outer membrane factor (OMF) lipoprotein</fullName>
    </submittedName>
</protein>
<evidence type="ECO:0000256" key="2">
    <source>
        <dbReference type="RuleBase" id="RU362097"/>
    </source>
</evidence>
<evidence type="ECO:0000256" key="3">
    <source>
        <dbReference type="SAM" id="MobiDB-lite"/>
    </source>
</evidence>